<name>A0A6H5H565_9HEMI</name>
<evidence type="ECO:0000313" key="2">
    <source>
        <dbReference type="Proteomes" id="UP000479000"/>
    </source>
</evidence>
<organism evidence="1 2">
    <name type="scientific">Nesidiocoris tenuis</name>
    <dbReference type="NCBI Taxonomy" id="355587"/>
    <lineage>
        <taxon>Eukaryota</taxon>
        <taxon>Metazoa</taxon>
        <taxon>Ecdysozoa</taxon>
        <taxon>Arthropoda</taxon>
        <taxon>Hexapoda</taxon>
        <taxon>Insecta</taxon>
        <taxon>Pterygota</taxon>
        <taxon>Neoptera</taxon>
        <taxon>Paraneoptera</taxon>
        <taxon>Hemiptera</taxon>
        <taxon>Heteroptera</taxon>
        <taxon>Panheteroptera</taxon>
        <taxon>Cimicomorpha</taxon>
        <taxon>Miridae</taxon>
        <taxon>Dicyphina</taxon>
        <taxon>Nesidiocoris</taxon>
    </lineage>
</organism>
<accession>A0A6H5H565</accession>
<sequence length="75" mass="9354">MFHCEFDLKFDYEFEFRFYCEFDFEFDYEFEFRLHFEFVFARPFSRGVEPKVAITKHCCKPHMPPAKIENFIKNS</sequence>
<protein>
    <submittedName>
        <fullName evidence="1">Uncharacterized protein</fullName>
    </submittedName>
</protein>
<feature type="non-terminal residue" evidence="1">
    <location>
        <position position="75"/>
    </location>
</feature>
<gene>
    <name evidence="1" type="ORF">NTEN_LOCUS15808</name>
</gene>
<dbReference type="AlphaFoldDB" id="A0A6H5H565"/>
<reference evidence="1 2" key="1">
    <citation type="submission" date="2020-02" db="EMBL/GenBank/DDBJ databases">
        <authorList>
            <person name="Ferguson B K."/>
        </authorList>
    </citation>
    <scope>NUCLEOTIDE SEQUENCE [LARGE SCALE GENOMIC DNA]</scope>
</reference>
<keyword evidence="2" id="KW-1185">Reference proteome</keyword>
<evidence type="ECO:0000313" key="1">
    <source>
        <dbReference type="EMBL" id="CAB0010809.1"/>
    </source>
</evidence>
<dbReference type="Proteomes" id="UP000479000">
    <property type="component" value="Unassembled WGS sequence"/>
</dbReference>
<dbReference type="EMBL" id="CADCXU010023299">
    <property type="protein sequence ID" value="CAB0010809.1"/>
    <property type="molecule type" value="Genomic_DNA"/>
</dbReference>
<proteinExistence type="predicted"/>